<dbReference type="PANTHER" id="PTHR43201">
    <property type="entry name" value="ACYL-COA SYNTHETASE"/>
    <property type="match status" value="1"/>
</dbReference>
<comment type="similarity">
    <text evidence="1">Belongs to the ATP-dependent AMP-binding enzyme family.</text>
</comment>
<name>A0A5N6TL93_ASPAV</name>
<keyword evidence="6" id="KW-1185">Reference proteome</keyword>
<evidence type="ECO:0000259" key="4">
    <source>
        <dbReference type="Pfam" id="PF13193"/>
    </source>
</evidence>
<dbReference type="Proteomes" id="UP000325780">
    <property type="component" value="Unassembled WGS sequence"/>
</dbReference>
<evidence type="ECO:0000313" key="5">
    <source>
        <dbReference type="EMBL" id="KAE8147127.1"/>
    </source>
</evidence>
<dbReference type="InterPro" id="IPR000873">
    <property type="entry name" value="AMP-dep_synth/lig_dom"/>
</dbReference>
<dbReference type="InterPro" id="IPR045851">
    <property type="entry name" value="AMP-bd_C_sf"/>
</dbReference>
<dbReference type="InterPro" id="IPR020845">
    <property type="entry name" value="AMP-binding_CS"/>
</dbReference>
<protein>
    <submittedName>
        <fullName evidence="5">Amp dependent CoA ligase</fullName>
    </submittedName>
</protein>
<dbReference type="OrthoDB" id="6614653at2759"/>
<accession>A0A5N6TL93</accession>
<evidence type="ECO:0000256" key="2">
    <source>
        <dbReference type="SAM" id="Phobius"/>
    </source>
</evidence>
<evidence type="ECO:0000256" key="1">
    <source>
        <dbReference type="ARBA" id="ARBA00006432"/>
    </source>
</evidence>
<gene>
    <name evidence="5" type="ORF">BDV25DRAFT_169386</name>
</gene>
<keyword evidence="2" id="KW-0812">Transmembrane</keyword>
<dbReference type="SUPFAM" id="SSF56801">
    <property type="entry name" value="Acetyl-CoA synthetase-like"/>
    <property type="match status" value="1"/>
</dbReference>
<dbReference type="Gene3D" id="3.30.300.30">
    <property type="match status" value="1"/>
</dbReference>
<evidence type="ECO:0000313" key="6">
    <source>
        <dbReference type="Proteomes" id="UP000325780"/>
    </source>
</evidence>
<keyword evidence="2" id="KW-1133">Transmembrane helix</keyword>
<dbReference type="CDD" id="cd04433">
    <property type="entry name" value="AFD_class_I"/>
    <property type="match status" value="1"/>
</dbReference>
<proteinExistence type="inferred from homology"/>
<dbReference type="GO" id="GO:0031956">
    <property type="term" value="F:medium-chain fatty acid-CoA ligase activity"/>
    <property type="evidence" value="ECO:0007669"/>
    <property type="project" value="TreeGrafter"/>
</dbReference>
<dbReference type="Gene3D" id="3.40.50.12780">
    <property type="entry name" value="N-terminal domain of ligase-like"/>
    <property type="match status" value="1"/>
</dbReference>
<dbReference type="PANTHER" id="PTHR43201:SF8">
    <property type="entry name" value="ACYL-COA SYNTHETASE FAMILY MEMBER 3"/>
    <property type="match status" value="1"/>
</dbReference>
<dbReference type="InterPro" id="IPR025110">
    <property type="entry name" value="AMP-bd_C"/>
</dbReference>
<evidence type="ECO:0000259" key="3">
    <source>
        <dbReference type="Pfam" id="PF00501"/>
    </source>
</evidence>
<dbReference type="Pfam" id="PF13193">
    <property type="entry name" value="AMP-binding_C"/>
    <property type="match status" value="1"/>
</dbReference>
<dbReference type="EMBL" id="ML742224">
    <property type="protein sequence ID" value="KAE8147127.1"/>
    <property type="molecule type" value="Genomic_DNA"/>
</dbReference>
<dbReference type="AlphaFoldDB" id="A0A5N6TL93"/>
<organism evidence="5 6">
    <name type="scientific">Aspergillus avenaceus</name>
    <dbReference type="NCBI Taxonomy" id="36643"/>
    <lineage>
        <taxon>Eukaryota</taxon>
        <taxon>Fungi</taxon>
        <taxon>Dikarya</taxon>
        <taxon>Ascomycota</taxon>
        <taxon>Pezizomycotina</taxon>
        <taxon>Eurotiomycetes</taxon>
        <taxon>Eurotiomycetidae</taxon>
        <taxon>Eurotiales</taxon>
        <taxon>Aspergillaceae</taxon>
        <taxon>Aspergillus</taxon>
        <taxon>Aspergillus subgen. Circumdati</taxon>
    </lineage>
</organism>
<dbReference type="InterPro" id="IPR042099">
    <property type="entry name" value="ANL_N_sf"/>
</dbReference>
<sequence length="567" mass="62789">MNRAMSQVPQEPFFTELYQHWCKSPEAIIIRDLAIGKESTAGEFLYDVLIQRDRISQLINAKVQKQLDDPHSDNVFMAIFGTAGYEFAVLVFAIYSLGAVVVPLAPRLHPDEADYFLKTADISLVTATQGASEQAKTLSAGITTYIYTPEEQMPATHELELEPAGTTHSQDKGFVLLFTSGTTGPPKGALHSRRGAYIGARTYLDGLGLSPRDTFLHPMAAHWKGGFDFFIACICSGACIEFCASVYSSQWFWQRLQQGGVTCAITPTPVLHQLREALDAVRNTVSPSTFQQMLQGLRELRVMGTGSMKVPESVMAYWKELRGGQPLTNLYGATELVGMVSMTDWKSDKTLSANNCGMIMPHLTVKVSDEGELLVKGPQVMRRYISSDPRAMNGVFDPDGFFKTGDLGEVGPDGELFFFGRVSHDVIRYAGWKIHAPEIEDALQYHPEIARAVVVGVADPQIDQRVAALITRKDSARNSIESLAILRQWLAAYQNLPYFKLPTMLRIISGDDKVPVTDSGKPVKPKIRDTFFNPDEIASGRVEMWDLATKDKGMGDRPWDWEGMGAD</sequence>
<feature type="domain" description="AMP-binding enzyme C-terminal" evidence="4">
    <location>
        <begin position="438"/>
        <end position="521"/>
    </location>
</feature>
<dbReference type="PROSITE" id="PS00455">
    <property type="entry name" value="AMP_BINDING"/>
    <property type="match status" value="1"/>
</dbReference>
<feature type="domain" description="AMP-dependent synthetase/ligase" evidence="3">
    <location>
        <begin position="78"/>
        <end position="384"/>
    </location>
</feature>
<dbReference type="Pfam" id="PF00501">
    <property type="entry name" value="AMP-binding"/>
    <property type="match status" value="1"/>
</dbReference>
<keyword evidence="5" id="KW-0436">Ligase</keyword>
<feature type="transmembrane region" description="Helical" evidence="2">
    <location>
        <begin position="75"/>
        <end position="97"/>
    </location>
</feature>
<dbReference type="GO" id="GO:0006631">
    <property type="term" value="P:fatty acid metabolic process"/>
    <property type="evidence" value="ECO:0007669"/>
    <property type="project" value="TreeGrafter"/>
</dbReference>
<reference evidence="5 6" key="1">
    <citation type="submission" date="2019-04" db="EMBL/GenBank/DDBJ databases">
        <title>Friends and foes A comparative genomics study of 23 Aspergillus species from section Flavi.</title>
        <authorList>
            <consortium name="DOE Joint Genome Institute"/>
            <person name="Kjaerbolling I."/>
            <person name="Vesth T."/>
            <person name="Frisvad J.C."/>
            <person name="Nybo J.L."/>
            <person name="Theobald S."/>
            <person name="Kildgaard S."/>
            <person name="Isbrandt T."/>
            <person name="Kuo A."/>
            <person name="Sato A."/>
            <person name="Lyhne E.K."/>
            <person name="Kogle M.E."/>
            <person name="Wiebenga A."/>
            <person name="Kun R.S."/>
            <person name="Lubbers R.J."/>
            <person name="Makela M.R."/>
            <person name="Barry K."/>
            <person name="Chovatia M."/>
            <person name="Clum A."/>
            <person name="Daum C."/>
            <person name="Haridas S."/>
            <person name="He G."/>
            <person name="LaButti K."/>
            <person name="Lipzen A."/>
            <person name="Mondo S."/>
            <person name="Riley R."/>
            <person name="Salamov A."/>
            <person name="Simmons B.A."/>
            <person name="Magnuson J.K."/>
            <person name="Henrissat B."/>
            <person name="Mortensen U.H."/>
            <person name="Larsen T.O."/>
            <person name="Devries R.P."/>
            <person name="Grigoriev I.V."/>
            <person name="Machida M."/>
            <person name="Baker S.E."/>
            <person name="Andersen M.R."/>
        </authorList>
    </citation>
    <scope>NUCLEOTIDE SEQUENCE [LARGE SCALE GENOMIC DNA]</scope>
    <source>
        <strain evidence="5 6">IBT 18842</strain>
    </source>
</reference>
<keyword evidence="2" id="KW-0472">Membrane</keyword>